<organism evidence="2 3">
    <name type="scientific">Thermomonas carbonis</name>
    <dbReference type="NCBI Taxonomy" id="1463158"/>
    <lineage>
        <taxon>Bacteria</taxon>
        <taxon>Pseudomonadati</taxon>
        <taxon>Pseudomonadota</taxon>
        <taxon>Gammaproteobacteria</taxon>
        <taxon>Lysobacterales</taxon>
        <taxon>Lysobacteraceae</taxon>
        <taxon>Thermomonas</taxon>
    </lineage>
</organism>
<dbReference type="EMBL" id="CP060719">
    <property type="protein sequence ID" value="QNN69751.1"/>
    <property type="molecule type" value="Genomic_DNA"/>
</dbReference>
<keyword evidence="3" id="KW-1185">Reference proteome</keyword>
<evidence type="ECO:0000313" key="3">
    <source>
        <dbReference type="Proteomes" id="UP000515804"/>
    </source>
</evidence>
<dbReference type="RefSeq" id="WP_187552268.1">
    <property type="nucleotide sequence ID" value="NZ_BMZL01000001.1"/>
</dbReference>
<dbReference type="Proteomes" id="UP000515804">
    <property type="component" value="Chromosome"/>
</dbReference>
<dbReference type="AlphaFoldDB" id="A0A7G9SPH6"/>
<proteinExistence type="predicted"/>
<protein>
    <recommendedName>
        <fullName evidence="4">DUF2244 domain-containing protein</fullName>
    </recommendedName>
</protein>
<keyword evidence="1" id="KW-0472">Membrane</keyword>
<feature type="transmembrane region" description="Helical" evidence="1">
    <location>
        <begin position="20"/>
        <end position="40"/>
    </location>
</feature>
<evidence type="ECO:0000256" key="1">
    <source>
        <dbReference type="SAM" id="Phobius"/>
    </source>
</evidence>
<gene>
    <name evidence="2" type="ORF">H9L16_14015</name>
</gene>
<keyword evidence="1" id="KW-0812">Transmembrane</keyword>
<evidence type="ECO:0008006" key="4">
    <source>
        <dbReference type="Google" id="ProtNLM"/>
    </source>
</evidence>
<name>A0A7G9SPH6_9GAMM</name>
<accession>A0A7G9SPH6</accession>
<reference evidence="2 3" key="1">
    <citation type="submission" date="2020-08" db="EMBL/GenBank/DDBJ databases">
        <title>Genome sequence of Thermomonas carbonis KCTC 42013T.</title>
        <authorList>
            <person name="Hyun D.-W."/>
            <person name="Bae J.-W."/>
        </authorList>
    </citation>
    <scope>NUCLEOTIDE SEQUENCE [LARGE SCALE GENOMIC DNA]</scope>
    <source>
        <strain evidence="2 3">KCTC 42013</strain>
    </source>
</reference>
<sequence>MFAMVMPAWELGRGLWPLSIATPVFAIISGGAATVGVAFLRAGLVGESQVWTFPPQALLIRHRAWRSQWDVRLTARTIATIEVRRIEASEGEDTWRVVIEPKSTQSGLRMAARNGVFETGDYTSEAYAARVRRALLDHLGMR</sequence>
<keyword evidence="1" id="KW-1133">Transmembrane helix</keyword>
<evidence type="ECO:0000313" key="2">
    <source>
        <dbReference type="EMBL" id="QNN69751.1"/>
    </source>
</evidence>
<dbReference type="KEGG" id="tcn:H9L16_14015"/>